<feature type="transmembrane region" description="Helical" evidence="1">
    <location>
        <begin position="7"/>
        <end position="27"/>
    </location>
</feature>
<dbReference type="PANTHER" id="PTHR37814:SF1">
    <property type="entry name" value="MEMBRANE PROTEIN"/>
    <property type="match status" value="1"/>
</dbReference>
<keyword evidence="1" id="KW-1133">Transmembrane helix</keyword>
<dbReference type="InterPro" id="IPR038728">
    <property type="entry name" value="YkvI-like"/>
</dbReference>
<feature type="transmembrane region" description="Helical" evidence="1">
    <location>
        <begin position="332"/>
        <end position="352"/>
    </location>
</feature>
<dbReference type="PANTHER" id="PTHR37814">
    <property type="entry name" value="CONSERVED MEMBRANE PROTEIN"/>
    <property type="match status" value="1"/>
</dbReference>
<sequence length="373" mass="40211">MEHQSPAIFRVLAYAGVYVGAVIGAGYASGQEILQFFAGYGFIGIAGAIITTILLAWYGAVFMELGYRLKTNSHKVVCRYLCGNLLGGLADYVLLFFMFGMITIMISGGGAAMEQYYGWNPMIGKLIIAFVTFITVFLGFSSAIRTLGFVTPVMVIGVLIISMITIGQNYGRLTNLDEALAIVQPATASKFWWFAAIIYVSYNVVPGVSTFASLGNAEKNVKVARTAGIVGGLTLGICILFITVAIFSNLEAIASYQIPFLEVAKQINYTSGLLFSILLLAAVYTTAVSNLYGMGIRFFNAGSTKFRLMIFIVIIAAIFASMFPFSQLVGTVYPALGILGLVVMVCALYKTLTGEVFSDKVEKKRLASLANKP</sequence>
<dbReference type="InterPro" id="IPR001734">
    <property type="entry name" value="Na/solute_symporter"/>
</dbReference>
<gene>
    <name evidence="2" type="ORF">MMG00_06505</name>
</gene>
<feature type="transmembrane region" description="Helical" evidence="1">
    <location>
        <begin position="267"/>
        <end position="287"/>
    </location>
</feature>
<keyword evidence="1" id="KW-0472">Membrane</keyword>
<evidence type="ECO:0000313" key="2">
    <source>
        <dbReference type="EMBL" id="UNM97488.1"/>
    </source>
</evidence>
<feature type="transmembrane region" description="Helical" evidence="1">
    <location>
        <begin position="122"/>
        <end position="140"/>
    </location>
</feature>
<evidence type="ECO:0000313" key="3">
    <source>
        <dbReference type="Proteomes" id="UP000829542"/>
    </source>
</evidence>
<feature type="transmembrane region" description="Helical" evidence="1">
    <location>
        <begin position="33"/>
        <end position="60"/>
    </location>
</feature>
<feature type="transmembrane region" description="Helical" evidence="1">
    <location>
        <begin position="191"/>
        <end position="214"/>
    </location>
</feature>
<dbReference type="PROSITE" id="PS50283">
    <property type="entry name" value="NA_SOLUT_SYMP_3"/>
    <property type="match status" value="1"/>
</dbReference>
<dbReference type="EMBL" id="CP093379">
    <property type="protein sequence ID" value="UNM97488.1"/>
    <property type="molecule type" value="Genomic_DNA"/>
</dbReference>
<protein>
    <submittedName>
        <fullName evidence="2">Beta-carotene 15,15'-monooxygenase</fullName>
    </submittedName>
</protein>
<name>A0ABY3XC07_9GAMM</name>
<dbReference type="Proteomes" id="UP000829542">
    <property type="component" value="Chromosome"/>
</dbReference>
<dbReference type="RefSeq" id="WP_242153085.1">
    <property type="nucleotide sequence ID" value="NZ_CP093379.1"/>
</dbReference>
<organism evidence="2 3">
    <name type="scientific">Ignatzschineria rhizosphaerae</name>
    <dbReference type="NCBI Taxonomy" id="2923279"/>
    <lineage>
        <taxon>Bacteria</taxon>
        <taxon>Pseudomonadati</taxon>
        <taxon>Pseudomonadota</taxon>
        <taxon>Gammaproteobacteria</taxon>
        <taxon>Cardiobacteriales</taxon>
        <taxon>Ignatzschineriaceae</taxon>
        <taxon>Ignatzschineria</taxon>
    </lineage>
</organism>
<feature type="transmembrane region" description="Helical" evidence="1">
    <location>
        <begin position="308"/>
        <end position="326"/>
    </location>
</feature>
<evidence type="ECO:0000256" key="1">
    <source>
        <dbReference type="SAM" id="Phobius"/>
    </source>
</evidence>
<keyword evidence="3" id="KW-1185">Reference proteome</keyword>
<proteinExistence type="predicted"/>
<keyword evidence="1" id="KW-0812">Transmembrane</keyword>
<accession>A0ABY3XC07</accession>
<feature type="transmembrane region" description="Helical" evidence="1">
    <location>
        <begin position="81"/>
        <end position="102"/>
    </location>
</feature>
<reference evidence="2 3" key="1">
    <citation type="submission" date="2022-03" db="EMBL/GenBank/DDBJ databases">
        <title>Ignatzschineria rhizosphaerae HR5S32.</title>
        <authorList>
            <person name="Sun J.Q."/>
            <person name="Feng J.Y."/>
        </authorList>
    </citation>
    <scope>NUCLEOTIDE SEQUENCE [LARGE SCALE GENOMIC DNA]</scope>
    <source>
        <strain evidence="2 3">HR5S32</strain>
    </source>
</reference>
<feature type="transmembrane region" description="Helical" evidence="1">
    <location>
        <begin position="147"/>
        <end position="171"/>
    </location>
</feature>
<feature type="transmembrane region" description="Helical" evidence="1">
    <location>
        <begin position="226"/>
        <end position="247"/>
    </location>
</feature>